<gene>
    <name evidence="2" type="ORF">S03H2_04846</name>
</gene>
<dbReference type="AlphaFoldDB" id="X1FPJ9"/>
<sequence>MPPKKIKTKAVDRSDYKIYLKKANEFYDTMIQAKERKKWNTVGLNAVHCAISSSDAMLIFYKGIRSTNDSHLTVIDLLNSINFTEIKSKCMTLRRILVKKNLIEYENRDFTQKEAFEIFKRTKRFYNWVISKIGKSL</sequence>
<protein>
    <recommendedName>
        <fullName evidence="1">HEPN domain-containing protein</fullName>
    </recommendedName>
</protein>
<dbReference type="InterPro" id="IPR007842">
    <property type="entry name" value="HEPN_dom"/>
</dbReference>
<comment type="caution">
    <text evidence="2">The sequence shown here is derived from an EMBL/GenBank/DDBJ whole genome shotgun (WGS) entry which is preliminary data.</text>
</comment>
<accession>X1FPJ9</accession>
<organism evidence="2">
    <name type="scientific">marine sediment metagenome</name>
    <dbReference type="NCBI Taxonomy" id="412755"/>
    <lineage>
        <taxon>unclassified sequences</taxon>
        <taxon>metagenomes</taxon>
        <taxon>ecological metagenomes</taxon>
    </lineage>
</organism>
<proteinExistence type="predicted"/>
<dbReference type="Pfam" id="PF05168">
    <property type="entry name" value="HEPN"/>
    <property type="match status" value="1"/>
</dbReference>
<dbReference type="EMBL" id="BARU01001966">
    <property type="protein sequence ID" value="GAH22693.1"/>
    <property type="molecule type" value="Genomic_DNA"/>
</dbReference>
<evidence type="ECO:0000313" key="2">
    <source>
        <dbReference type="EMBL" id="GAH22693.1"/>
    </source>
</evidence>
<dbReference type="Gene3D" id="1.20.120.330">
    <property type="entry name" value="Nucleotidyltransferases domain 2"/>
    <property type="match status" value="1"/>
</dbReference>
<feature type="domain" description="HEPN" evidence="1">
    <location>
        <begin position="17"/>
        <end position="129"/>
    </location>
</feature>
<evidence type="ECO:0000259" key="1">
    <source>
        <dbReference type="Pfam" id="PF05168"/>
    </source>
</evidence>
<reference evidence="2" key="1">
    <citation type="journal article" date="2014" name="Front. Microbiol.">
        <title>High frequency of phylogenetically diverse reductive dehalogenase-homologous genes in deep subseafloor sedimentary metagenomes.</title>
        <authorList>
            <person name="Kawai M."/>
            <person name="Futagami T."/>
            <person name="Toyoda A."/>
            <person name="Takaki Y."/>
            <person name="Nishi S."/>
            <person name="Hori S."/>
            <person name="Arai W."/>
            <person name="Tsubouchi T."/>
            <person name="Morono Y."/>
            <person name="Uchiyama I."/>
            <person name="Ito T."/>
            <person name="Fujiyama A."/>
            <person name="Inagaki F."/>
            <person name="Takami H."/>
        </authorList>
    </citation>
    <scope>NUCLEOTIDE SEQUENCE</scope>
    <source>
        <strain evidence="2">Expedition CK06-06</strain>
    </source>
</reference>
<name>X1FPJ9_9ZZZZ</name>